<evidence type="ECO:0000313" key="2">
    <source>
        <dbReference type="Proteomes" id="UP001444625"/>
    </source>
</evidence>
<comment type="caution">
    <text evidence="1">The sequence shown here is derived from an EMBL/GenBank/DDBJ whole genome shotgun (WGS) entry which is preliminary data.</text>
</comment>
<dbReference type="EMBL" id="JBDIML010000001">
    <property type="protein sequence ID" value="MEN2765784.1"/>
    <property type="molecule type" value="Genomic_DNA"/>
</dbReference>
<dbReference type="Pfam" id="PF26325">
    <property type="entry name" value="YhjD"/>
    <property type="match status" value="1"/>
</dbReference>
<evidence type="ECO:0000313" key="1">
    <source>
        <dbReference type="EMBL" id="MEN2765784.1"/>
    </source>
</evidence>
<reference evidence="1 2" key="1">
    <citation type="submission" date="2024-05" db="EMBL/GenBank/DDBJ databases">
        <authorList>
            <person name="Haq I."/>
            <person name="Ullah Z."/>
            <person name="Ahmad R."/>
            <person name="Li M."/>
            <person name="Tong Y."/>
        </authorList>
    </citation>
    <scope>NUCLEOTIDE SEQUENCE [LARGE SCALE GENOMIC DNA]</scope>
    <source>
        <strain evidence="1 2">16A2E</strain>
    </source>
</reference>
<organism evidence="1 2">
    <name type="scientific">Ornithinibacillus xuwenensis</name>
    <dbReference type="NCBI Taxonomy" id="3144668"/>
    <lineage>
        <taxon>Bacteria</taxon>
        <taxon>Bacillati</taxon>
        <taxon>Bacillota</taxon>
        <taxon>Bacilli</taxon>
        <taxon>Bacillales</taxon>
        <taxon>Bacillaceae</taxon>
        <taxon>Ornithinibacillus</taxon>
    </lineage>
</organism>
<dbReference type="InterPro" id="IPR058600">
    <property type="entry name" value="YhjD-like"/>
</dbReference>
<sequence length="117" mass="14355">MNHVEKYITYPMAITIFKQDIEKFQKIKLGNLYQDMLESIIERMQEDFYKLQDELRSRYRIDVQRLENGKYKVNDEVLEYTSEELKEFTSQLMSEYLYGDKAREFERKDRAWKPSTD</sequence>
<dbReference type="RefSeq" id="WP_345823258.1">
    <property type="nucleotide sequence ID" value="NZ_JBDIML010000001.1"/>
</dbReference>
<dbReference type="Proteomes" id="UP001444625">
    <property type="component" value="Unassembled WGS sequence"/>
</dbReference>
<accession>A0ABU9XF53</accession>
<keyword evidence="2" id="KW-1185">Reference proteome</keyword>
<protein>
    <submittedName>
        <fullName evidence="1">Uncharacterized protein</fullName>
    </submittedName>
</protein>
<proteinExistence type="predicted"/>
<gene>
    <name evidence="1" type="ORF">ABC228_01165</name>
</gene>
<name>A0ABU9XF53_9BACI</name>